<sequence length="250" mass="28419">MLTCCMETCEFNNLITSDQSVQCWLCDKHAHFKCAGLSDRVLGLIEMKNGLKWSCKDCRMIKSEMGTFIRQTRMEINELFREFRVVHDKCLKLESAFSSIKMLSDPAFGEVPCANKSICDGNPITKRVSLDISQNVPATLPVSSVKKKPPTALPIPEILTAVPPMKAVFVSRLIPSTTEDALKHYVVSKLSHPDSDDIHIRKIYNKQRRKISSFKILLPDPLYSQILSPDFWPEHIVVHEFINKNDVNTK</sequence>
<name>A0A6P4EZW0_DRORH</name>
<proteinExistence type="predicted"/>
<dbReference type="InterPro" id="IPR011011">
    <property type="entry name" value="Znf_FYVE_PHD"/>
</dbReference>
<evidence type="ECO:0000313" key="1">
    <source>
        <dbReference type="RefSeq" id="XP_016983685.1"/>
    </source>
</evidence>
<dbReference type="SUPFAM" id="SSF57903">
    <property type="entry name" value="FYVE/PHD zinc finger"/>
    <property type="match status" value="1"/>
</dbReference>
<dbReference type="RefSeq" id="XP_016983685.1">
    <property type="nucleotide sequence ID" value="XM_017128196.1"/>
</dbReference>
<dbReference type="InterPro" id="IPR013083">
    <property type="entry name" value="Znf_RING/FYVE/PHD"/>
</dbReference>
<dbReference type="Gene3D" id="3.30.40.10">
    <property type="entry name" value="Zinc/RING finger domain, C3HC4 (zinc finger)"/>
    <property type="match status" value="1"/>
</dbReference>
<accession>A0A6P4EZW0</accession>
<protein>
    <submittedName>
        <fullName evidence="1">Uncharacterized protein LOC108047835</fullName>
    </submittedName>
</protein>
<reference evidence="1" key="1">
    <citation type="submission" date="2025-08" db="UniProtKB">
        <authorList>
            <consortium name="RefSeq"/>
        </authorList>
    </citation>
    <scope>IDENTIFICATION</scope>
</reference>
<dbReference type="GeneID" id="108047835"/>
<gene>
    <name evidence="1" type="primary">LOC108047835</name>
</gene>
<dbReference type="AlphaFoldDB" id="A0A6P4EZW0"/>
<dbReference type="OrthoDB" id="7961437at2759"/>
<organism evidence="1">
    <name type="scientific">Drosophila rhopaloa</name>
    <name type="common">Fruit fly</name>
    <dbReference type="NCBI Taxonomy" id="1041015"/>
    <lineage>
        <taxon>Eukaryota</taxon>
        <taxon>Metazoa</taxon>
        <taxon>Ecdysozoa</taxon>
        <taxon>Arthropoda</taxon>
        <taxon>Hexapoda</taxon>
        <taxon>Insecta</taxon>
        <taxon>Pterygota</taxon>
        <taxon>Neoptera</taxon>
        <taxon>Endopterygota</taxon>
        <taxon>Diptera</taxon>
        <taxon>Brachycera</taxon>
        <taxon>Muscomorpha</taxon>
        <taxon>Ephydroidea</taxon>
        <taxon>Drosophilidae</taxon>
        <taxon>Drosophila</taxon>
        <taxon>Sophophora</taxon>
    </lineage>
</organism>
<dbReference type="RefSeq" id="XP_016983685.2">
    <property type="nucleotide sequence ID" value="XM_017128196.2"/>
</dbReference>